<dbReference type="Gene3D" id="3.40.50.2020">
    <property type="match status" value="1"/>
</dbReference>
<feature type="domain" description="Phosphoribosyltransferase" evidence="3">
    <location>
        <begin position="35"/>
        <end position="92"/>
    </location>
</feature>
<dbReference type="GO" id="GO:0016757">
    <property type="term" value="F:glycosyltransferase activity"/>
    <property type="evidence" value="ECO:0007669"/>
    <property type="project" value="UniProtKB-KW"/>
</dbReference>
<gene>
    <name evidence="4" type="ORF">LCGC14_2279620</name>
</gene>
<evidence type="ECO:0000256" key="2">
    <source>
        <dbReference type="ARBA" id="ARBA00022679"/>
    </source>
</evidence>
<evidence type="ECO:0000313" key="4">
    <source>
        <dbReference type="EMBL" id="KKL53017.1"/>
    </source>
</evidence>
<keyword evidence="1" id="KW-0328">Glycosyltransferase</keyword>
<proteinExistence type="predicted"/>
<organism evidence="4">
    <name type="scientific">marine sediment metagenome</name>
    <dbReference type="NCBI Taxonomy" id="412755"/>
    <lineage>
        <taxon>unclassified sequences</taxon>
        <taxon>metagenomes</taxon>
        <taxon>ecological metagenomes</taxon>
    </lineage>
</organism>
<keyword evidence="2" id="KW-0808">Transferase</keyword>
<dbReference type="PANTHER" id="PTHR43363:SF1">
    <property type="entry name" value="HYPOXANTHINE-GUANINE PHOSPHORIBOSYLTRANSFERASE"/>
    <property type="match status" value="1"/>
</dbReference>
<dbReference type="CDD" id="cd06223">
    <property type="entry name" value="PRTases_typeI"/>
    <property type="match status" value="1"/>
</dbReference>
<evidence type="ECO:0000256" key="1">
    <source>
        <dbReference type="ARBA" id="ARBA00022676"/>
    </source>
</evidence>
<dbReference type="InterPro" id="IPR029057">
    <property type="entry name" value="PRTase-like"/>
</dbReference>
<dbReference type="PANTHER" id="PTHR43363">
    <property type="entry name" value="HYPOXANTHINE PHOSPHORIBOSYLTRANSFERASE"/>
    <property type="match status" value="1"/>
</dbReference>
<feature type="non-terminal residue" evidence="4">
    <location>
        <position position="1"/>
    </location>
</feature>
<dbReference type="AlphaFoldDB" id="A0A0F9FPP8"/>
<dbReference type="SUPFAM" id="SSF53271">
    <property type="entry name" value="PRTase-like"/>
    <property type="match status" value="1"/>
</dbReference>
<reference evidence="4" key="1">
    <citation type="journal article" date="2015" name="Nature">
        <title>Complex archaea that bridge the gap between prokaryotes and eukaryotes.</title>
        <authorList>
            <person name="Spang A."/>
            <person name="Saw J.H."/>
            <person name="Jorgensen S.L."/>
            <person name="Zaremba-Niedzwiedzka K."/>
            <person name="Martijn J."/>
            <person name="Lind A.E."/>
            <person name="van Eijk R."/>
            <person name="Schleper C."/>
            <person name="Guy L."/>
            <person name="Ettema T.J."/>
        </authorList>
    </citation>
    <scope>NUCLEOTIDE SEQUENCE</scope>
</reference>
<accession>A0A0F9FPP8</accession>
<dbReference type="InterPro" id="IPR000836">
    <property type="entry name" value="PRTase_dom"/>
</dbReference>
<name>A0A0F9FPP8_9ZZZZ</name>
<comment type="caution">
    <text evidence="4">The sequence shown here is derived from an EMBL/GenBank/DDBJ whole genome shotgun (WGS) entry which is preliminary data.</text>
</comment>
<sequence>RISLSNKPPYCIHIDRESLTFKARSTIDFKNIGPSALLIVDDICDTGNSMKEVVDEYKARGHEVLTFALYYKETSVFTPDFIWQTIHEDAPWVHYPWEQVS</sequence>
<protein>
    <recommendedName>
        <fullName evidence="3">Phosphoribosyltransferase domain-containing protein</fullName>
    </recommendedName>
</protein>
<dbReference type="Pfam" id="PF00156">
    <property type="entry name" value="Pribosyltran"/>
    <property type="match status" value="1"/>
</dbReference>
<evidence type="ECO:0000259" key="3">
    <source>
        <dbReference type="Pfam" id="PF00156"/>
    </source>
</evidence>
<dbReference type="EMBL" id="LAZR01031682">
    <property type="protein sequence ID" value="KKL53017.1"/>
    <property type="molecule type" value="Genomic_DNA"/>
</dbReference>